<dbReference type="RefSeq" id="XP_027608276.1">
    <property type="nucleotide sequence ID" value="XM_027752475.1"/>
</dbReference>
<dbReference type="SUPFAM" id="SSF53335">
    <property type="entry name" value="S-adenosyl-L-methionine-dependent methyltransferases"/>
    <property type="match status" value="1"/>
</dbReference>
<dbReference type="STRING" id="139825.A0A401G5C8"/>
<evidence type="ECO:0000313" key="1">
    <source>
        <dbReference type="EMBL" id="GBE77363.1"/>
    </source>
</evidence>
<dbReference type="GO" id="GO:0008757">
    <property type="term" value="F:S-adenosylmethionine-dependent methyltransferase activity"/>
    <property type="evidence" value="ECO:0007669"/>
    <property type="project" value="UniProtKB-ARBA"/>
</dbReference>
<dbReference type="InParanoid" id="A0A401G5C8"/>
<organism evidence="1 2">
    <name type="scientific">Sparassis crispa</name>
    <dbReference type="NCBI Taxonomy" id="139825"/>
    <lineage>
        <taxon>Eukaryota</taxon>
        <taxon>Fungi</taxon>
        <taxon>Dikarya</taxon>
        <taxon>Basidiomycota</taxon>
        <taxon>Agaricomycotina</taxon>
        <taxon>Agaricomycetes</taxon>
        <taxon>Polyporales</taxon>
        <taxon>Sparassidaceae</taxon>
        <taxon>Sparassis</taxon>
    </lineage>
</organism>
<dbReference type="FunCoup" id="A0A401G5C8">
    <property type="interactions" value="31"/>
</dbReference>
<comment type="caution">
    <text evidence="1">The sequence shown here is derived from an EMBL/GenBank/DDBJ whole genome shotgun (WGS) entry which is preliminary data.</text>
</comment>
<dbReference type="OrthoDB" id="433955at2759"/>
<evidence type="ECO:0008006" key="3">
    <source>
        <dbReference type="Google" id="ProtNLM"/>
    </source>
</evidence>
<dbReference type="PANTHER" id="PTHR14614:SF147">
    <property type="entry name" value="S-ADENOSYLMETHIONINE-DEPENDENT METHYLTRANSFERASE OF THE SEVEN BETA-STRAND FAMILY"/>
    <property type="match status" value="1"/>
</dbReference>
<dbReference type="Pfam" id="PF10294">
    <property type="entry name" value="Methyltransf_16"/>
    <property type="match status" value="1"/>
</dbReference>
<accession>A0A401G5C8</accession>
<gene>
    <name evidence="1" type="ORF">SCP_0102360</name>
</gene>
<reference evidence="1 2" key="1">
    <citation type="journal article" date="2018" name="Sci. Rep.">
        <title>Genome sequence of the cauliflower mushroom Sparassis crispa (Hanabiratake) and its association with beneficial usage.</title>
        <authorList>
            <person name="Kiyama R."/>
            <person name="Furutani Y."/>
            <person name="Kawaguchi K."/>
            <person name="Nakanishi T."/>
        </authorList>
    </citation>
    <scope>NUCLEOTIDE SEQUENCE [LARGE SCALE GENOMIC DNA]</scope>
</reference>
<dbReference type="PANTHER" id="PTHR14614">
    <property type="entry name" value="HEPATOCELLULAR CARCINOMA-ASSOCIATED ANTIGEN"/>
    <property type="match status" value="1"/>
</dbReference>
<dbReference type="Gene3D" id="3.40.50.150">
    <property type="entry name" value="Vaccinia Virus protein VP39"/>
    <property type="match status" value="1"/>
</dbReference>
<dbReference type="AlphaFoldDB" id="A0A401G5C8"/>
<dbReference type="CDD" id="cd02440">
    <property type="entry name" value="AdoMet_MTases"/>
    <property type="match status" value="1"/>
</dbReference>
<protein>
    <recommendedName>
        <fullName evidence="3">S-adenosyl-L-methionine-dependent methyltransferase</fullName>
    </recommendedName>
</protein>
<sequence>MGHYFVSPIPTPTSPTSSLPPLARLEHCSPEQVTQALQNLRSIYLERPPIIESAALPEKHLPKHVIHDTSVPDSGYASAEEDEDELVEDECEGHADEFDVDVLRSDSFERDFVIRWLTGFAARSDVWVASGADSADSDARMELVDAAASLLAFFTGKDDEEEEPITRIFAFPGAHPVEVELNDAPLLSTDHTSVGLQSWASAIVLSERICADPKAFSLSCSAANPLRVLELGAGTGLLSIVAAKVFQQQQQQHPHVHPATVLATDFHQSVLANLQTNIDANFPCPPSSSLLSPPCISLQALDWQFPVYEDALASPFDVILAADVVYHPHHPQWIRACVQRLLAPKGVFWLIIALRPTGRHEGMSDTVTEVFPLASTGSFKHEGGGGNLKLAILQMERLGRHESMGRADESGYILYKVGWVSC</sequence>
<name>A0A401G5C8_9APHY</name>
<dbReference type="InterPro" id="IPR019410">
    <property type="entry name" value="Methyltransf_16"/>
</dbReference>
<keyword evidence="2" id="KW-1185">Reference proteome</keyword>
<dbReference type="Proteomes" id="UP000287166">
    <property type="component" value="Unassembled WGS sequence"/>
</dbReference>
<dbReference type="GeneID" id="38774280"/>
<dbReference type="InterPro" id="IPR029063">
    <property type="entry name" value="SAM-dependent_MTases_sf"/>
</dbReference>
<proteinExistence type="predicted"/>
<dbReference type="EMBL" id="BFAD01000001">
    <property type="protein sequence ID" value="GBE77363.1"/>
    <property type="molecule type" value="Genomic_DNA"/>
</dbReference>
<evidence type="ECO:0000313" key="2">
    <source>
        <dbReference type="Proteomes" id="UP000287166"/>
    </source>
</evidence>